<protein>
    <recommendedName>
        <fullName evidence="12">TRAF-type domain-containing protein</fullName>
    </recommendedName>
</protein>
<dbReference type="EnsemblMetazoa" id="XM_011407563.1">
    <property type="protein sequence ID" value="XP_011405865.1"/>
    <property type="gene ID" value="LOC105313827"/>
</dbReference>
<dbReference type="PROSITE" id="PS50145">
    <property type="entry name" value="ZF_TRAF"/>
    <property type="match status" value="1"/>
</dbReference>
<evidence type="ECO:0000256" key="5">
    <source>
        <dbReference type="ARBA" id="ARBA00022771"/>
    </source>
</evidence>
<keyword evidence="4" id="KW-0677">Repeat</keyword>
<sequence length="312" mass="35977">MSLLDSPLMEEPAPCTTCTGDITPHFPEGCPKREYECLHCSYKDTYEEIIGTHQSECPQLIIACNNDGCNEKITRISMMEHLGVCPKAIIECQYSIVGCRKKFKREEVTRHETEHMSRHLKLAVKSIKEMRERPPQCLTLKEGELASYVFRLKEFSELKQKGKHWMSPTFYTSIGGYKMVLVVFPNGYKEDEGCQVSCFICLLAGEYDFQLQWPMKGEVTIELLNQLEDKNHTKAVLTITEDNDFFPVEDEEILNIEEDVPGVGHSNMIEHYQLEYDSELNVAYLKDDCLYFRVSVTKLENTATKPWLITTQ</sequence>
<dbReference type="PANTHER" id="PTHR10131:SF94">
    <property type="entry name" value="TNF RECEPTOR-ASSOCIATED FACTOR 4"/>
    <property type="match status" value="1"/>
</dbReference>
<keyword evidence="2" id="KW-0963">Cytoplasm</keyword>
<evidence type="ECO:0000256" key="3">
    <source>
        <dbReference type="ARBA" id="ARBA00022723"/>
    </source>
</evidence>
<dbReference type="EnsemblMetazoa" id="Aqu2.1.23792_001">
    <property type="protein sequence ID" value="Aqu2.1.23792_001"/>
    <property type="gene ID" value="Aqu2.1.23792"/>
</dbReference>
<keyword evidence="5 7" id="KW-0863">Zinc-finger</keyword>
<dbReference type="GO" id="GO:0008270">
    <property type="term" value="F:zinc ion binding"/>
    <property type="evidence" value="ECO:0007669"/>
    <property type="project" value="UniProtKB-KW"/>
</dbReference>
<accession>A0A1X7U788</accession>
<dbReference type="InParanoid" id="A0A1X7U788"/>
<dbReference type="InterPro" id="IPR008974">
    <property type="entry name" value="TRAF-like"/>
</dbReference>
<dbReference type="Gene3D" id="3.30.40.10">
    <property type="entry name" value="Zinc/RING finger domain, C3HC4 (zinc finger)"/>
    <property type="match status" value="1"/>
</dbReference>
<dbReference type="GO" id="GO:0005737">
    <property type="term" value="C:cytoplasm"/>
    <property type="evidence" value="ECO:0007669"/>
    <property type="project" value="UniProtKB-SubCell"/>
</dbReference>
<evidence type="ECO:0000313" key="11">
    <source>
        <dbReference type="Proteomes" id="UP000007879"/>
    </source>
</evidence>
<dbReference type="Pfam" id="PF22486">
    <property type="entry name" value="MATH_2"/>
    <property type="match status" value="1"/>
</dbReference>
<dbReference type="PROSITE" id="PS50144">
    <property type="entry name" value="MATH"/>
    <property type="match status" value="1"/>
</dbReference>
<evidence type="ECO:0000259" key="8">
    <source>
        <dbReference type="PROSITE" id="PS50144"/>
    </source>
</evidence>
<dbReference type="SUPFAM" id="SSF49599">
    <property type="entry name" value="TRAF domain-like"/>
    <property type="match status" value="2"/>
</dbReference>
<evidence type="ECO:0000256" key="6">
    <source>
        <dbReference type="ARBA" id="ARBA00022833"/>
    </source>
</evidence>
<organism evidence="10">
    <name type="scientific">Amphimedon queenslandica</name>
    <name type="common">Sponge</name>
    <dbReference type="NCBI Taxonomy" id="400682"/>
    <lineage>
        <taxon>Eukaryota</taxon>
        <taxon>Metazoa</taxon>
        <taxon>Porifera</taxon>
        <taxon>Demospongiae</taxon>
        <taxon>Heteroscleromorpha</taxon>
        <taxon>Haplosclerida</taxon>
        <taxon>Niphatidae</taxon>
        <taxon>Amphimedon</taxon>
    </lineage>
</organism>
<feature type="zinc finger region" description="TRAF-type" evidence="7">
    <location>
        <begin position="52"/>
        <end position="108"/>
    </location>
</feature>
<dbReference type="PANTHER" id="PTHR10131">
    <property type="entry name" value="TNF RECEPTOR ASSOCIATED FACTOR"/>
    <property type="match status" value="1"/>
</dbReference>
<keyword evidence="3 7" id="KW-0479">Metal-binding</keyword>
<dbReference type="Proteomes" id="UP000007879">
    <property type="component" value="Unassembled WGS sequence"/>
</dbReference>
<evidence type="ECO:0000259" key="9">
    <source>
        <dbReference type="PROSITE" id="PS50145"/>
    </source>
</evidence>
<proteinExistence type="predicted"/>
<evidence type="ECO:0008006" key="12">
    <source>
        <dbReference type="Google" id="ProtNLM"/>
    </source>
</evidence>
<dbReference type="InterPro" id="IPR001293">
    <property type="entry name" value="Znf_TRAF"/>
</dbReference>
<feature type="domain" description="TRAF-type" evidence="9">
    <location>
        <begin position="52"/>
        <end position="108"/>
    </location>
</feature>
<reference evidence="11" key="1">
    <citation type="journal article" date="2010" name="Nature">
        <title>The Amphimedon queenslandica genome and the evolution of animal complexity.</title>
        <authorList>
            <person name="Srivastava M."/>
            <person name="Simakov O."/>
            <person name="Chapman J."/>
            <person name="Fahey B."/>
            <person name="Gauthier M.E."/>
            <person name="Mitros T."/>
            <person name="Richards G.S."/>
            <person name="Conaco C."/>
            <person name="Dacre M."/>
            <person name="Hellsten U."/>
            <person name="Larroux C."/>
            <person name="Putnam N.H."/>
            <person name="Stanke M."/>
            <person name="Adamska M."/>
            <person name="Darling A."/>
            <person name="Degnan S.M."/>
            <person name="Oakley T.H."/>
            <person name="Plachetzki D.C."/>
            <person name="Zhai Y."/>
            <person name="Adamski M."/>
            <person name="Calcino A."/>
            <person name="Cummins S.F."/>
            <person name="Goodstein D.M."/>
            <person name="Harris C."/>
            <person name="Jackson D.J."/>
            <person name="Leys S.P."/>
            <person name="Shu S."/>
            <person name="Woodcroft B.J."/>
            <person name="Vervoort M."/>
            <person name="Kosik K.S."/>
            <person name="Manning G."/>
            <person name="Degnan B.M."/>
            <person name="Rokhsar D.S."/>
        </authorList>
    </citation>
    <scope>NUCLEOTIDE SEQUENCE [LARGE SCALE GENOMIC DNA]</scope>
</reference>
<dbReference type="OrthoDB" id="5949002at2759"/>
<dbReference type="KEGG" id="aqu:105313827"/>
<dbReference type="Pfam" id="PF02176">
    <property type="entry name" value="zf-TRAF"/>
    <property type="match status" value="1"/>
</dbReference>
<dbReference type="InterPro" id="IPR002083">
    <property type="entry name" value="MATH/TRAF_dom"/>
</dbReference>
<dbReference type="Gene3D" id="2.60.210.10">
    <property type="entry name" value="Apoptosis, Tumor Necrosis Factor Receptor Associated Protein 2, Chain A"/>
    <property type="match status" value="1"/>
</dbReference>
<keyword evidence="11" id="KW-1185">Reference proteome</keyword>
<dbReference type="InterPro" id="IPR013083">
    <property type="entry name" value="Znf_RING/FYVE/PHD"/>
</dbReference>
<dbReference type="AlphaFoldDB" id="A0A1X7U788"/>
<keyword evidence="6 7" id="KW-0862">Zinc</keyword>
<dbReference type="GO" id="GO:0043122">
    <property type="term" value="P:regulation of canonical NF-kappaB signal transduction"/>
    <property type="evidence" value="ECO:0007669"/>
    <property type="project" value="TreeGrafter"/>
</dbReference>
<dbReference type="eggNOG" id="KOG0297">
    <property type="taxonomic scope" value="Eukaryota"/>
</dbReference>
<evidence type="ECO:0000256" key="4">
    <source>
        <dbReference type="ARBA" id="ARBA00022737"/>
    </source>
</evidence>
<comment type="subcellular location">
    <subcellularLocation>
        <location evidence="1">Cytoplasm</location>
    </subcellularLocation>
</comment>
<name>A0A1X7U788_AMPQE</name>
<feature type="domain" description="MATH" evidence="8">
    <location>
        <begin position="145"/>
        <end position="296"/>
    </location>
</feature>
<reference evidence="10" key="2">
    <citation type="submission" date="2017-05" db="UniProtKB">
        <authorList>
            <consortium name="EnsemblMetazoa"/>
        </authorList>
    </citation>
    <scope>IDENTIFICATION</scope>
</reference>
<gene>
    <name evidence="10" type="primary">105313827</name>
</gene>
<evidence type="ECO:0000256" key="1">
    <source>
        <dbReference type="ARBA" id="ARBA00004496"/>
    </source>
</evidence>
<evidence type="ECO:0000256" key="2">
    <source>
        <dbReference type="ARBA" id="ARBA00022490"/>
    </source>
</evidence>
<evidence type="ECO:0000313" key="10">
    <source>
        <dbReference type="EnsemblMetazoa" id="Aqu2.1.23792_001"/>
    </source>
</evidence>
<evidence type="ECO:0000256" key="7">
    <source>
        <dbReference type="PROSITE-ProRule" id="PRU00207"/>
    </source>
</evidence>